<keyword evidence="2" id="KW-0479">Metal-binding</keyword>
<accession>A0A0L6TZI6</accession>
<proteinExistence type="predicted"/>
<sequence>MNKRKIDQLLKKALPKKRYQHTMNVVEVAKSLAVRYNCNVKKASLAALLHDCAKNFSDEELIKYAEANGVRVDSVSRHDPQLLHGPVGAIVAENTYGVQDKTILNAIRYHTTGRKNMSKLEKIIYLADFIEPGRTFPGMDKLKSLAFEDLDQAVIMALSDTIRYVALSDALIHKRTITARNDLIIKKMQKNII</sequence>
<dbReference type="PANTHER" id="PTHR35795">
    <property type="entry name" value="SLR1885 PROTEIN"/>
    <property type="match status" value="1"/>
</dbReference>
<feature type="domain" description="HD" evidence="7">
    <location>
        <begin position="18"/>
        <end position="133"/>
    </location>
</feature>
<dbReference type="Proteomes" id="UP000036873">
    <property type="component" value="Unassembled WGS sequence"/>
</dbReference>
<dbReference type="InterPro" id="IPR006674">
    <property type="entry name" value="HD_domain"/>
</dbReference>
<dbReference type="Gene3D" id="1.10.3210.10">
    <property type="entry name" value="Hypothetical protein af1432"/>
    <property type="match status" value="1"/>
</dbReference>
<keyword evidence="9" id="KW-1185">Reference proteome</keyword>
<evidence type="ECO:0000256" key="5">
    <source>
        <dbReference type="ARBA" id="ARBA00023004"/>
    </source>
</evidence>
<dbReference type="InterPro" id="IPR005249">
    <property type="entry name" value="YqeK"/>
</dbReference>
<evidence type="ECO:0000259" key="7">
    <source>
        <dbReference type="PROSITE" id="PS51831"/>
    </source>
</evidence>
<keyword evidence="5" id="KW-0408">Iron</keyword>
<evidence type="ECO:0000256" key="6">
    <source>
        <dbReference type="ARBA" id="ARBA00049417"/>
    </source>
</evidence>
<protein>
    <recommendedName>
        <fullName evidence="1">bis(5'-nucleosyl)-tetraphosphatase (symmetrical)</fullName>
        <ecNumber evidence="1">3.6.1.41</ecNumber>
    </recommendedName>
</protein>
<dbReference type="RefSeq" id="WP_050741178.1">
    <property type="nucleotide sequence ID" value="NZ_LGYO01000040.1"/>
</dbReference>
<dbReference type="InterPro" id="IPR006675">
    <property type="entry name" value="HDIG_dom"/>
</dbReference>
<dbReference type="EC" id="3.6.1.41" evidence="1"/>
<dbReference type="Pfam" id="PF01966">
    <property type="entry name" value="HD"/>
    <property type="match status" value="1"/>
</dbReference>
<keyword evidence="3" id="KW-0547">Nucleotide-binding</keyword>
<evidence type="ECO:0000256" key="4">
    <source>
        <dbReference type="ARBA" id="ARBA00022801"/>
    </source>
</evidence>
<dbReference type="InterPro" id="IPR051094">
    <property type="entry name" value="Diverse_Catalytic_Enzymes"/>
</dbReference>
<dbReference type="SUPFAM" id="SSF109604">
    <property type="entry name" value="HD-domain/PDEase-like"/>
    <property type="match status" value="1"/>
</dbReference>
<dbReference type="STRING" id="52689.AKG39_14800"/>
<dbReference type="EMBL" id="LGYO01000040">
    <property type="protein sequence ID" value="KNZ40970.1"/>
    <property type="molecule type" value="Genomic_DNA"/>
</dbReference>
<keyword evidence="4 8" id="KW-0378">Hydrolase</keyword>
<dbReference type="PATRIC" id="fig|52689.4.peg.2476"/>
<dbReference type="NCBIfam" id="TIGR00277">
    <property type="entry name" value="HDIG"/>
    <property type="match status" value="1"/>
</dbReference>
<comment type="caution">
    <text evidence="8">The sequence shown here is derived from an EMBL/GenBank/DDBJ whole genome shotgun (WGS) entry which is preliminary data.</text>
</comment>
<dbReference type="GO" id="GO:0008803">
    <property type="term" value="F:bis(5'-nucleosyl)-tetraphosphatase (symmetrical) activity"/>
    <property type="evidence" value="ECO:0007669"/>
    <property type="project" value="UniProtKB-EC"/>
</dbReference>
<dbReference type="NCBIfam" id="TIGR00488">
    <property type="entry name" value="bis(5'-nucleosyl)-tetraphosphatase (symmetrical) YqeK"/>
    <property type="match status" value="1"/>
</dbReference>
<dbReference type="InterPro" id="IPR003607">
    <property type="entry name" value="HD/PDEase_dom"/>
</dbReference>
<organism evidence="8 9">
    <name type="scientific">Acetobacterium bakii</name>
    <dbReference type="NCBI Taxonomy" id="52689"/>
    <lineage>
        <taxon>Bacteria</taxon>
        <taxon>Bacillati</taxon>
        <taxon>Bacillota</taxon>
        <taxon>Clostridia</taxon>
        <taxon>Eubacteriales</taxon>
        <taxon>Eubacteriaceae</taxon>
        <taxon>Acetobacterium</taxon>
    </lineage>
</organism>
<reference evidence="9" key="1">
    <citation type="submission" date="2015-07" db="EMBL/GenBank/DDBJ databases">
        <title>Draft genome sequence of Acetobacterium bakii DSM 8293, a potential psychrophilic chemical producer through syngas fermentation.</title>
        <authorList>
            <person name="Song Y."/>
            <person name="Hwang S."/>
            <person name="Cho B.-K."/>
        </authorList>
    </citation>
    <scope>NUCLEOTIDE SEQUENCE [LARGE SCALE GENOMIC DNA]</scope>
    <source>
        <strain evidence="9">DSM 8239</strain>
    </source>
</reference>
<gene>
    <name evidence="8" type="ORF">AKG39_14800</name>
</gene>
<dbReference type="CDD" id="cd00077">
    <property type="entry name" value="HDc"/>
    <property type="match status" value="1"/>
</dbReference>
<dbReference type="GO" id="GO:0000166">
    <property type="term" value="F:nucleotide binding"/>
    <property type="evidence" value="ECO:0007669"/>
    <property type="project" value="UniProtKB-KW"/>
</dbReference>
<dbReference type="PANTHER" id="PTHR35795:SF1">
    <property type="entry name" value="BIS(5'-NUCLEOSYL)-TETRAPHOSPHATASE, SYMMETRICAL"/>
    <property type="match status" value="1"/>
</dbReference>
<evidence type="ECO:0000256" key="2">
    <source>
        <dbReference type="ARBA" id="ARBA00022723"/>
    </source>
</evidence>
<evidence type="ECO:0000256" key="1">
    <source>
        <dbReference type="ARBA" id="ARBA00012506"/>
    </source>
</evidence>
<evidence type="ECO:0000256" key="3">
    <source>
        <dbReference type="ARBA" id="ARBA00022741"/>
    </source>
</evidence>
<dbReference type="PROSITE" id="PS51831">
    <property type="entry name" value="HD"/>
    <property type="match status" value="1"/>
</dbReference>
<dbReference type="SMART" id="SM00471">
    <property type="entry name" value="HDc"/>
    <property type="match status" value="1"/>
</dbReference>
<dbReference type="AlphaFoldDB" id="A0A0L6TZI6"/>
<evidence type="ECO:0000313" key="8">
    <source>
        <dbReference type="EMBL" id="KNZ40970.1"/>
    </source>
</evidence>
<comment type="catalytic activity">
    <reaction evidence="6">
        <text>P(1),P(4)-bis(5'-adenosyl) tetraphosphate + H2O = 2 ADP + 2 H(+)</text>
        <dbReference type="Rhea" id="RHEA:24252"/>
        <dbReference type="ChEBI" id="CHEBI:15377"/>
        <dbReference type="ChEBI" id="CHEBI:15378"/>
        <dbReference type="ChEBI" id="CHEBI:58141"/>
        <dbReference type="ChEBI" id="CHEBI:456216"/>
        <dbReference type="EC" id="3.6.1.41"/>
    </reaction>
</comment>
<dbReference type="OrthoDB" id="5295945at2"/>
<evidence type="ECO:0000313" key="9">
    <source>
        <dbReference type="Proteomes" id="UP000036873"/>
    </source>
</evidence>
<name>A0A0L6TZI6_9FIRM</name>
<dbReference type="GO" id="GO:0046872">
    <property type="term" value="F:metal ion binding"/>
    <property type="evidence" value="ECO:0007669"/>
    <property type="project" value="UniProtKB-KW"/>
</dbReference>